<name>A0A3B6R6F7_WHEAT</name>
<dbReference type="Gramene" id="TraesROB_scaffold_021094_01G000400.1">
    <property type="protein sequence ID" value="TraesROB_scaffold_021094_01G000400.1"/>
    <property type="gene ID" value="TraesROB_scaffold_021094_01G000400"/>
</dbReference>
<dbReference type="InterPro" id="IPR002182">
    <property type="entry name" value="NB-ARC"/>
</dbReference>
<dbReference type="InterPro" id="IPR055414">
    <property type="entry name" value="LRR_R13L4/SHOC2-like"/>
</dbReference>
<keyword evidence="1" id="KW-0677">Repeat</keyword>
<dbReference type="SMR" id="A0A3B6R6F7"/>
<dbReference type="Gramene" id="TraesCS7A03G0012400.1">
    <property type="protein sequence ID" value="TraesCS7A03G0012400.1.CDS1"/>
    <property type="gene ID" value="TraesCS7A03G0012400"/>
</dbReference>
<dbReference type="Pfam" id="PF23559">
    <property type="entry name" value="WHD_DRP"/>
    <property type="match status" value="1"/>
</dbReference>
<dbReference type="STRING" id="4565.A0A3B6R6F7"/>
<dbReference type="InterPro" id="IPR058922">
    <property type="entry name" value="WHD_DRP"/>
</dbReference>
<feature type="domain" description="Disease resistance R13L4/SHOC-2-like LRR" evidence="6">
    <location>
        <begin position="360"/>
        <end position="447"/>
    </location>
</feature>
<dbReference type="InterPro" id="IPR032675">
    <property type="entry name" value="LRR_dom_sf"/>
</dbReference>
<feature type="compositionally biased region" description="Polar residues" evidence="3">
    <location>
        <begin position="124"/>
        <end position="135"/>
    </location>
</feature>
<proteinExistence type="predicted"/>
<evidence type="ECO:0000256" key="2">
    <source>
        <dbReference type="ARBA" id="ARBA00022821"/>
    </source>
</evidence>
<dbReference type="PRINTS" id="PR00364">
    <property type="entry name" value="DISEASERSIST"/>
</dbReference>
<dbReference type="InterPro" id="IPR027417">
    <property type="entry name" value="P-loop_NTPase"/>
</dbReference>
<dbReference type="GO" id="GO:0009626">
    <property type="term" value="P:plant-type hypersensitive response"/>
    <property type="evidence" value="ECO:0007669"/>
    <property type="project" value="UniProtKB-ARBA"/>
</dbReference>
<sequence>MGLLLDCSEDFFFSSGMNLNKLAHFISLVLCYLFLGRYLLLIDDIWSVETWETIRNWLPHDNTNGSRVIVTTRFQAVGAACSERDGTDYVHTVHVLSDADSKSLFHQSISDSPSRKEGERMDTRSQVVGTGSSKGDGTDHLPSADVPSFSNPQSRKVGEKEEVHEDIWKYCGGLPLAIVTMAGLVACNPKKKSDHWSKVCKSLFPEQVAPLTLEGVTRILDYCYNDLPADLKTCSLYLSIFPKGSKISKKRLTRRWISECFVSEKEGLSAEEVAETYFNHLVRRKIIRPVDHSSNGKVKSFKVHDMILEYIVSKSSEENFITVVGGHWLMPTPSNKVRRLSMQSSGSKHGNSTKGMNLSQVRSLTVFGSQNRRLPFKSFNNGIIQVLDLEGWKGLTNKHLIDICKMLVLKYLSLRRTEVSEIPPKIEKLQYLETLDIRETNVEVLPKGF</sequence>
<accession>A0A3B6R6F7</accession>
<evidence type="ECO:0000259" key="5">
    <source>
        <dbReference type="Pfam" id="PF23559"/>
    </source>
</evidence>
<reference evidence="7" key="2">
    <citation type="submission" date="2018-10" db="UniProtKB">
        <authorList>
            <consortium name="EnsemblPlants"/>
        </authorList>
    </citation>
    <scope>IDENTIFICATION</scope>
</reference>
<evidence type="ECO:0008006" key="9">
    <source>
        <dbReference type="Google" id="ProtNLM"/>
    </source>
</evidence>
<dbReference type="AlphaFoldDB" id="A0A3B6R6F7"/>
<dbReference type="InterPro" id="IPR042197">
    <property type="entry name" value="Apaf_helical"/>
</dbReference>
<dbReference type="Proteomes" id="UP000019116">
    <property type="component" value="Chromosome 7A"/>
</dbReference>
<dbReference type="Gene3D" id="1.10.10.10">
    <property type="entry name" value="Winged helix-like DNA-binding domain superfamily/Winged helix DNA-binding domain"/>
    <property type="match status" value="1"/>
</dbReference>
<keyword evidence="8" id="KW-1185">Reference proteome</keyword>
<dbReference type="Gene3D" id="3.40.50.300">
    <property type="entry name" value="P-loop containing nucleotide triphosphate hydrolases"/>
    <property type="match status" value="1"/>
</dbReference>
<dbReference type="GO" id="GO:0043531">
    <property type="term" value="F:ADP binding"/>
    <property type="evidence" value="ECO:0007669"/>
    <property type="project" value="InterPro"/>
</dbReference>
<evidence type="ECO:0000259" key="6">
    <source>
        <dbReference type="Pfam" id="PF23598"/>
    </source>
</evidence>
<dbReference type="OrthoDB" id="667746at2759"/>
<organism evidence="7">
    <name type="scientific">Triticum aestivum</name>
    <name type="common">Wheat</name>
    <dbReference type="NCBI Taxonomy" id="4565"/>
    <lineage>
        <taxon>Eukaryota</taxon>
        <taxon>Viridiplantae</taxon>
        <taxon>Streptophyta</taxon>
        <taxon>Embryophyta</taxon>
        <taxon>Tracheophyta</taxon>
        <taxon>Spermatophyta</taxon>
        <taxon>Magnoliopsida</taxon>
        <taxon>Liliopsida</taxon>
        <taxon>Poales</taxon>
        <taxon>Poaceae</taxon>
        <taxon>BOP clade</taxon>
        <taxon>Pooideae</taxon>
        <taxon>Triticodae</taxon>
        <taxon>Triticeae</taxon>
        <taxon>Triticinae</taxon>
        <taxon>Triticum</taxon>
    </lineage>
</organism>
<evidence type="ECO:0000259" key="4">
    <source>
        <dbReference type="Pfam" id="PF00931"/>
    </source>
</evidence>
<reference evidence="7" key="1">
    <citation type="submission" date="2018-08" db="EMBL/GenBank/DDBJ databases">
        <authorList>
            <person name="Rossello M."/>
        </authorList>
    </citation>
    <scope>NUCLEOTIDE SEQUENCE [LARGE SCALE GENOMIC DNA]</scope>
    <source>
        <strain evidence="7">cv. Chinese Spring</strain>
    </source>
</reference>
<protein>
    <recommendedName>
        <fullName evidence="9">NB-ARC domain-containing protein</fullName>
    </recommendedName>
</protein>
<dbReference type="InterPro" id="IPR044974">
    <property type="entry name" value="Disease_R_plants"/>
</dbReference>
<dbReference type="FunFam" id="1.10.10.10:FF:000322">
    <property type="entry name" value="Probable disease resistance protein At1g63360"/>
    <property type="match status" value="1"/>
</dbReference>
<dbReference type="Pfam" id="PF23598">
    <property type="entry name" value="LRR_14"/>
    <property type="match status" value="1"/>
</dbReference>
<evidence type="ECO:0000256" key="1">
    <source>
        <dbReference type="ARBA" id="ARBA00022737"/>
    </source>
</evidence>
<dbReference type="Pfam" id="PF00931">
    <property type="entry name" value="NB-ARC"/>
    <property type="match status" value="1"/>
</dbReference>
<dbReference type="SUPFAM" id="SSF52540">
    <property type="entry name" value="P-loop containing nucleoside triphosphate hydrolases"/>
    <property type="match status" value="2"/>
</dbReference>
<feature type="domain" description="Disease resistance protein winged helix" evidence="5">
    <location>
        <begin position="240"/>
        <end position="309"/>
    </location>
</feature>
<dbReference type="InterPro" id="IPR036388">
    <property type="entry name" value="WH-like_DNA-bd_sf"/>
</dbReference>
<dbReference type="GO" id="GO:0042742">
    <property type="term" value="P:defense response to bacterium"/>
    <property type="evidence" value="ECO:0007669"/>
    <property type="project" value="UniProtKB-ARBA"/>
</dbReference>
<dbReference type="PANTHER" id="PTHR23155">
    <property type="entry name" value="DISEASE RESISTANCE PROTEIN RP"/>
    <property type="match status" value="1"/>
</dbReference>
<keyword evidence="2" id="KW-0611">Plant defense</keyword>
<dbReference type="GO" id="GO:0002758">
    <property type="term" value="P:innate immune response-activating signaling pathway"/>
    <property type="evidence" value="ECO:0007669"/>
    <property type="project" value="UniProtKB-ARBA"/>
</dbReference>
<dbReference type="EnsemblPlants" id="TraesCS7A02G005800.1">
    <property type="protein sequence ID" value="TraesCS7A02G005800.1.cds1"/>
    <property type="gene ID" value="TraesCS7A02G005800"/>
</dbReference>
<dbReference type="Gramene" id="TraesWEE_scaffold_266980_01G000100.1">
    <property type="protein sequence ID" value="TraesWEE_scaffold_266980_01G000100.1"/>
    <property type="gene ID" value="TraesWEE_scaffold_266980_01G000100"/>
</dbReference>
<dbReference type="PANTHER" id="PTHR23155:SF1013">
    <property type="entry name" value="DISEASE RESISTANCE PROTEIN PIK6-NP"/>
    <property type="match status" value="1"/>
</dbReference>
<dbReference type="Gene3D" id="3.80.10.10">
    <property type="entry name" value="Ribonuclease Inhibitor"/>
    <property type="match status" value="1"/>
</dbReference>
<evidence type="ECO:0000313" key="7">
    <source>
        <dbReference type="EnsemblPlants" id="TraesCS7A02G005800.1.cds1"/>
    </source>
</evidence>
<feature type="domain" description="NB-ARC" evidence="4">
    <location>
        <begin position="32"/>
        <end position="109"/>
    </location>
</feature>
<dbReference type="Gramene" id="TraesCS7A02G005800.1">
    <property type="protein sequence ID" value="TraesCS7A02G005800.1.cds1"/>
    <property type="gene ID" value="TraesCS7A02G005800"/>
</dbReference>
<dbReference type="Gene3D" id="1.10.8.430">
    <property type="entry name" value="Helical domain of apoptotic protease-activating factors"/>
    <property type="match status" value="1"/>
</dbReference>
<evidence type="ECO:0000256" key="3">
    <source>
        <dbReference type="SAM" id="MobiDB-lite"/>
    </source>
</evidence>
<dbReference type="SUPFAM" id="SSF52058">
    <property type="entry name" value="L domain-like"/>
    <property type="match status" value="1"/>
</dbReference>
<evidence type="ECO:0000313" key="8">
    <source>
        <dbReference type="Proteomes" id="UP000019116"/>
    </source>
</evidence>
<feature type="compositionally biased region" description="Basic and acidic residues" evidence="3">
    <location>
        <begin position="113"/>
        <end position="123"/>
    </location>
</feature>
<feature type="region of interest" description="Disordered" evidence="3">
    <location>
        <begin position="106"/>
        <end position="157"/>
    </location>
</feature>